<dbReference type="InterPro" id="IPR010400">
    <property type="entry name" value="PITH_dom"/>
</dbReference>
<dbReference type="InterPro" id="IPR017937">
    <property type="entry name" value="Thioredoxin_CS"/>
</dbReference>
<dbReference type="Pfam" id="PF00085">
    <property type="entry name" value="Thioredoxin"/>
    <property type="match status" value="1"/>
</dbReference>
<dbReference type="Pfam" id="PF06201">
    <property type="entry name" value="PITH"/>
    <property type="match status" value="1"/>
</dbReference>
<dbReference type="Gene3D" id="3.40.30.10">
    <property type="entry name" value="Glutaredoxin"/>
    <property type="match status" value="1"/>
</dbReference>
<feature type="domain" description="Thioredoxin" evidence="2">
    <location>
        <begin position="1"/>
        <end position="108"/>
    </location>
</feature>
<accession>A0A165AMH5</accession>
<dbReference type="SUPFAM" id="SSF49785">
    <property type="entry name" value="Galactose-binding domain-like"/>
    <property type="match status" value="1"/>
</dbReference>
<dbReference type="SUPFAM" id="SSF52833">
    <property type="entry name" value="Thioredoxin-like"/>
    <property type="match status" value="1"/>
</dbReference>
<organism evidence="4 5">
    <name type="scientific">Sistotremastrum niveocremeum HHB9708</name>
    <dbReference type="NCBI Taxonomy" id="1314777"/>
    <lineage>
        <taxon>Eukaryota</taxon>
        <taxon>Fungi</taxon>
        <taxon>Dikarya</taxon>
        <taxon>Basidiomycota</taxon>
        <taxon>Agaricomycotina</taxon>
        <taxon>Agaricomycetes</taxon>
        <taxon>Sistotremastrales</taxon>
        <taxon>Sistotremastraceae</taxon>
        <taxon>Sertulicium</taxon>
        <taxon>Sertulicium niveocremeum</taxon>
    </lineage>
</organism>
<dbReference type="AlphaFoldDB" id="A0A165AMH5"/>
<dbReference type="Proteomes" id="UP000076722">
    <property type="component" value="Unassembled WGS sequence"/>
</dbReference>
<evidence type="ECO:0000259" key="2">
    <source>
        <dbReference type="PROSITE" id="PS51352"/>
    </source>
</evidence>
<dbReference type="STRING" id="1314777.A0A165AMH5"/>
<evidence type="ECO:0000313" key="4">
    <source>
        <dbReference type="EMBL" id="KZS99278.1"/>
    </source>
</evidence>
<dbReference type="OrthoDB" id="10263751at2759"/>
<dbReference type="InterPro" id="IPR008979">
    <property type="entry name" value="Galactose-bd-like_sf"/>
</dbReference>
<dbReference type="PANTHER" id="PTHR46115">
    <property type="entry name" value="THIOREDOXIN-LIKE PROTEIN 1"/>
    <property type="match status" value="1"/>
</dbReference>
<dbReference type="PRINTS" id="PR00421">
    <property type="entry name" value="THIOREDOXIN"/>
</dbReference>
<evidence type="ECO:0000313" key="5">
    <source>
        <dbReference type="Proteomes" id="UP000076722"/>
    </source>
</evidence>
<dbReference type="PROSITE" id="PS00194">
    <property type="entry name" value="THIOREDOXIN_1"/>
    <property type="match status" value="1"/>
</dbReference>
<keyword evidence="1" id="KW-1015">Disulfide bond</keyword>
<dbReference type="PROSITE" id="PS51352">
    <property type="entry name" value="THIOREDOXIN_2"/>
    <property type="match status" value="1"/>
</dbReference>
<dbReference type="InterPro" id="IPR037047">
    <property type="entry name" value="PITH_dom_sf"/>
</dbReference>
<dbReference type="CDD" id="cd02947">
    <property type="entry name" value="TRX_family"/>
    <property type="match status" value="1"/>
</dbReference>
<dbReference type="InterPro" id="IPR036249">
    <property type="entry name" value="Thioredoxin-like_sf"/>
</dbReference>
<protein>
    <submittedName>
        <fullName evidence="4">DUF1000-domain-containing protein</fullName>
    </submittedName>
</protein>
<dbReference type="PROSITE" id="PS51532">
    <property type="entry name" value="PITH"/>
    <property type="match status" value="1"/>
</dbReference>
<gene>
    <name evidence="4" type="ORF">SISNIDRAFT_19888</name>
</gene>
<evidence type="ECO:0000259" key="3">
    <source>
        <dbReference type="PROSITE" id="PS51532"/>
    </source>
</evidence>
<evidence type="ECO:0000256" key="1">
    <source>
        <dbReference type="ARBA" id="ARBA00023157"/>
    </source>
</evidence>
<proteinExistence type="predicted"/>
<name>A0A165AMH5_9AGAM</name>
<dbReference type="InterPro" id="IPR013766">
    <property type="entry name" value="Thioredoxin_domain"/>
</dbReference>
<keyword evidence="5" id="KW-1185">Reference proteome</keyword>
<dbReference type="EMBL" id="KV419394">
    <property type="protein sequence ID" value="KZS99278.1"/>
    <property type="molecule type" value="Genomic_DNA"/>
</dbReference>
<dbReference type="Gene3D" id="2.60.120.470">
    <property type="entry name" value="PITH domain"/>
    <property type="match status" value="1"/>
</dbReference>
<sequence length="298" mass="32404">MAYLIHINSLPELDQLLEAKKETLTIIDFHAAWCGPCHQIAPYYEQLSRNFRHVAFAKVDVDAVPAVAERYRVTAMPTFVFIKNKIVVDLLRGASAPALNSLIAKHAPTATAGASGSGSAVPAEGPLSGDSSLLEFLDTTQLTCLNESPEHGIKTILGQKRRNKSDAYLLSDADEQLLLTISFNQAVRVRSLVLTGKVASQAPKKIKLLINKPAVGFEDVEDAEEPEVAQVLTLSEDIVAEGKPITVRFVRFQSVNSLTIFVASNHGGDDETRIDSIDVLGNTIETTRDLSGLQKQEE</sequence>
<reference evidence="4 5" key="1">
    <citation type="journal article" date="2016" name="Mol. Biol. Evol.">
        <title>Comparative Genomics of Early-Diverging Mushroom-Forming Fungi Provides Insights into the Origins of Lignocellulose Decay Capabilities.</title>
        <authorList>
            <person name="Nagy L.G."/>
            <person name="Riley R."/>
            <person name="Tritt A."/>
            <person name="Adam C."/>
            <person name="Daum C."/>
            <person name="Floudas D."/>
            <person name="Sun H."/>
            <person name="Yadav J.S."/>
            <person name="Pangilinan J."/>
            <person name="Larsson K.H."/>
            <person name="Matsuura K."/>
            <person name="Barry K."/>
            <person name="Labutti K."/>
            <person name="Kuo R."/>
            <person name="Ohm R.A."/>
            <person name="Bhattacharya S.S."/>
            <person name="Shirouzu T."/>
            <person name="Yoshinaga Y."/>
            <person name="Martin F.M."/>
            <person name="Grigoriev I.V."/>
            <person name="Hibbett D.S."/>
        </authorList>
    </citation>
    <scope>NUCLEOTIDE SEQUENCE [LARGE SCALE GENOMIC DNA]</scope>
    <source>
        <strain evidence="4 5">HHB9708</strain>
    </source>
</reference>
<feature type="domain" description="PITH" evidence="3">
    <location>
        <begin position="122"/>
        <end position="298"/>
    </location>
</feature>
<dbReference type="GO" id="GO:0005737">
    <property type="term" value="C:cytoplasm"/>
    <property type="evidence" value="ECO:0007669"/>
    <property type="project" value="UniProtKB-ARBA"/>
</dbReference>